<gene>
    <name evidence="2" type="ORF">J2Z18_004438</name>
</gene>
<dbReference type="InterPro" id="IPR034660">
    <property type="entry name" value="DinB/YfiT-like"/>
</dbReference>
<dbReference type="SUPFAM" id="SSF109854">
    <property type="entry name" value="DinB/YfiT-like putative metalloenzymes"/>
    <property type="match status" value="1"/>
</dbReference>
<feature type="domain" description="DinB-like" evidence="1">
    <location>
        <begin position="11"/>
        <end position="66"/>
    </location>
</feature>
<evidence type="ECO:0000259" key="1">
    <source>
        <dbReference type="Pfam" id="PF12867"/>
    </source>
</evidence>
<proteinExistence type="predicted"/>
<protein>
    <submittedName>
        <fullName evidence="2">Damage-inducible protein DinB</fullName>
    </submittedName>
</protein>
<accession>A0ABS4FGF0</accession>
<dbReference type="GeneID" id="95406348"/>
<evidence type="ECO:0000313" key="3">
    <source>
        <dbReference type="Proteomes" id="UP000706926"/>
    </source>
</evidence>
<name>A0ABS4FGF0_9BACL</name>
<dbReference type="Gene3D" id="1.20.120.450">
    <property type="entry name" value="dinb family like domain"/>
    <property type="match status" value="1"/>
</dbReference>
<reference evidence="2 3" key="1">
    <citation type="submission" date="2021-03" db="EMBL/GenBank/DDBJ databases">
        <title>Genomic Encyclopedia of Type Strains, Phase IV (KMG-IV): sequencing the most valuable type-strain genomes for metagenomic binning, comparative biology and taxonomic classification.</title>
        <authorList>
            <person name="Goeker M."/>
        </authorList>
    </citation>
    <scope>NUCLEOTIDE SEQUENCE [LARGE SCALE GENOMIC DNA]</scope>
    <source>
        <strain evidence="2 3">DSM 15596</strain>
    </source>
</reference>
<dbReference type="Proteomes" id="UP000706926">
    <property type="component" value="Unassembled WGS sequence"/>
</dbReference>
<organism evidence="2 3">
    <name type="scientific">Paenibacillus lactis</name>
    <dbReference type="NCBI Taxonomy" id="228574"/>
    <lineage>
        <taxon>Bacteria</taxon>
        <taxon>Bacillati</taxon>
        <taxon>Bacillota</taxon>
        <taxon>Bacilli</taxon>
        <taxon>Bacillales</taxon>
        <taxon>Paenibacillaceae</taxon>
        <taxon>Paenibacillus</taxon>
    </lineage>
</organism>
<sequence>MKKRHEILFKQLESCRSTVMDALRDVTDEEADLVPSGFNNNIRWNAGHIFLDQYLWIQVLTKEKMDPHEIKCATEASDSPISDE</sequence>
<dbReference type="EMBL" id="JAGGKI010000013">
    <property type="protein sequence ID" value="MBP1895328.1"/>
    <property type="molecule type" value="Genomic_DNA"/>
</dbReference>
<dbReference type="Pfam" id="PF12867">
    <property type="entry name" value="DinB_2"/>
    <property type="match status" value="1"/>
</dbReference>
<keyword evidence="3" id="KW-1185">Reference proteome</keyword>
<comment type="caution">
    <text evidence="2">The sequence shown here is derived from an EMBL/GenBank/DDBJ whole genome shotgun (WGS) entry which is preliminary data.</text>
</comment>
<dbReference type="InterPro" id="IPR024775">
    <property type="entry name" value="DinB-like"/>
</dbReference>
<dbReference type="RefSeq" id="WP_007130308.1">
    <property type="nucleotide sequence ID" value="NZ_CP139098.1"/>
</dbReference>
<evidence type="ECO:0000313" key="2">
    <source>
        <dbReference type="EMBL" id="MBP1895328.1"/>
    </source>
</evidence>